<dbReference type="GO" id="GO:0016987">
    <property type="term" value="F:sigma factor activity"/>
    <property type="evidence" value="ECO:0007669"/>
    <property type="project" value="UniProtKB-KW"/>
</dbReference>
<accession>A0A919BHE0</accession>
<dbReference type="SUPFAM" id="SSF88946">
    <property type="entry name" value="Sigma2 domain of RNA polymerase sigma factors"/>
    <property type="match status" value="1"/>
</dbReference>
<gene>
    <name evidence="7" type="ORF">GCM10017667_19300</name>
</gene>
<dbReference type="PANTHER" id="PTHR43133:SF62">
    <property type="entry name" value="RNA POLYMERASE SIGMA FACTOR SIGZ"/>
    <property type="match status" value="1"/>
</dbReference>
<keyword evidence="4" id="KW-0804">Transcription</keyword>
<evidence type="ECO:0000256" key="2">
    <source>
        <dbReference type="ARBA" id="ARBA00023015"/>
    </source>
</evidence>
<feature type="compositionally biased region" description="Low complexity" evidence="5">
    <location>
        <begin position="205"/>
        <end position="222"/>
    </location>
</feature>
<dbReference type="GO" id="GO:0006352">
    <property type="term" value="P:DNA-templated transcription initiation"/>
    <property type="evidence" value="ECO:0007669"/>
    <property type="project" value="InterPro"/>
</dbReference>
<keyword evidence="2" id="KW-0805">Transcription regulation</keyword>
<feature type="compositionally biased region" description="Basic residues" evidence="5">
    <location>
        <begin position="244"/>
        <end position="259"/>
    </location>
</feature>
<evidence type="ECO:0000256" key="1">
    <source>
        <dbReference type="ARBA" id="ARBA00010641"/>
    </source>
</evidence>
<reference evidence="7" key="1">
    <citation type="journal article" date="2014" name="Int. J. Syst. Evol. Microbiol.">
        <title>Complete genome sequence of Corynebacterium casei LMG S-19264T (=DSM 44701T), isolated from a smear-ripened cheese.</title>
        <authorList>
            <consortium name="US DOE Joint Genome Institute (JGI-PGF)"/>
            <person name="Walter F."/>
            <person name="Albersmeier A."/>
            <person name="Kalinowski J."/>
            <person name="Ruckert C."/>
        </authorList>
    </citation>
    <scope>NUCLEOTIDE SEQUENCE</scope>
    <source>
        <strain evidence="7">JCM 4122</strain>
    </source>
</reference>
<comment type="similarity">
    <text evidence="1">Belongs to the sigma-70 factor family. ECF subfamily.</text>
</comment>
<dbReference type="Pfam" id="PF04542">
    <property type="entry name" value="Sigma70_r2"/>
    <property type="match status" value="1"/>
</dbReference>
<organism evidence="7 8">
    <name type="scientific">Streptomyces filamentosus</name>
    <name type="common">Streptomyces roseosporus</name>
    <dbReference type="NCBI Taxonomy" id="67294"/>
    <lineage>
        <taxon>Bacteria</taxon>
        <taxon>Bacillati</taxon>
        <taxon>Actinomycetota</taxon>
        <taxon>Actinomycetes</taxon>
        <taxon>Kitasatosporales</taxon>
        <taxon>Streptomycetaceae</taxon>
        <taxon>Streptomyces</taxon>
    </lineage>
</organism>
<dbReference type="InterPro" id="IPR039425">
    <property type="entry name" value="RNA_pol_sigma-70-like"/>
</dbReference>
<comment type="caution">
    <text evidence="7">The sequence shown here is derived from an EMBL/GenBank/DDBJ whole genome shotgun (WGS) entry which is preliminary data.</text>
</comment>
<evidence type="ECO:0000259" key="6">
    <source>
        <dbReference type="Pfam" id="PF04542"/>
    </source>
</evidence>
<dbReference type="Proteomes" id="UP000632849">
    <property type="component" value="Unassembled WGS sequence"/>
</dbReference>
<proteinExistence type="inferred from homology"/>
<dbReference type="Gene3D" id="1.10.10.10">
    <property type="entry name" value="Winged helix-like DNA-binding domain superfamily/Winged helix DNA-binding domain"/>
    <property type="match status" value="1"/>
</dbReference>
<dbReference type="AlphaFoldDB" id="A0A919BHE0"/>
<dbReference type="InterPro" id="IPR013324">
    <property type="entry name" value="RNA_pol_sigma_r3/r4-like"/>
</dbReference>
<dbReference type="InterPro" id="IPR007627">
    <property type="entry name" value="RNA_pol_sigma70_r2"/>
</dbReference>
<dbReference type="Gene3D" id="1.10.1740.10">
    <property type="match status" value="1"/>
</dbReference>
<name>A0A919BHE0_STRFL</name>
<dbReference type="PANTHER" id="PTHR43133">
    <property type="entry name" value="RNA POLYMERASE ECF-TYPE SIGMA FACTO"/>
    <property type="match status" value="1"/>
</dbReference>
<keyword evidence="3" id="KW-0731">Sigma factor</keyword>
<evidence type="ECO:0000313" key="7">
    <source>
        <dbReference type="EMBL" id="GHF90351.1"/>
    </source>
</evidence>
<feature type="compositionally biased region" description="Low complexity" evidence="5">
    <location>
        <begin position="230"/>
        <end position="241"/>
    </location>
</feature>
<evidence type="ECO:0000256" key="3">
    <source>
        <dbReference type="ARBA" id="ARBA00023082"/>
    </source>
</evidence>
<dbReference type="InterPro" id="IPR013325">
    <property type="entry name" value="RNA_pol_sigma_r2"/>
</dbReference>
<evidence type="ECO:0000313" key="8">
    <source>
        <dbReference type="Proteomes" id="UP000632849"/>
    </source>
</evidence>
<protein>
    <recommendedName>
        <fullName evidence="6">RNA polymerase sigma-70 region 2 domain-containing protein</fullName>
    </recommendedName>
</protein>
<feature type="region of interest" description="Disordered" evidence="5">
    <location>
        <begin position="176"/>
        <end position="259"/>
    </location>
</feature>
<reference evidence="7" key="2">
    <citation type="submission" date="2020-09" db="EMBL/GenBank/DDBJ databases">
        <authorList>
            <person name="Sun Q."/>
            <person name="Ohkuma M."/>
        </authorList>
    </citation>
    <scope>NUCLEOTIDE SEQUENCE</scope>
    <source>
        <strain evidence="7">JCM 4122</strain>
    </source>
</reference>
<dbReference type="InterPro" id="IPR014284">
    <property type="entry name" value="RNA_pol_sigma-70_dom"/>
</dbReference>
<dbReference type="SUPFAM" id="SSF88659">
    <property type="entry name" value="Sigma3 and sigma4 domains of RNA polymerase sigma factors"/>
    <property type="match status" value="1"/>
</dbReference>
<evidence type="ECO:0000256" key="5">
    <source>
        <dbReference type="SAM" id="MobiDB-lite"/>
    </source>
</evidence>
<feature type="domain" description="RNA polymerase sigma-70 region 2" evidence="6">
    <location>
        <begin position="28"/>
        <end position="94"/>
    </location>
</feature>
<sequence length="259" mass="28960">MANDTPPRWDRRMQQRLARGEAAALGELYDRYASLVHSLAHRVLDDDQAADQITREVFGYIWENPDAYDPRQGNLRSWVARLTQRQAVHRLRQTEATAYAETGVGSAEELEAKVRRASAAARADYIVTSMPAPLRKALELAYFQRRDYRQTAADLSISPEEARRRLRLGLQLLSTANTRPLDGPPGGYGRALRPGRTARTTTSHAPPGYRAPGRPPTTCRTPPARRRPRSSPTRCSSPSSGLGHCRRVRARRPGPSRTT</sequence>
<dbReference type="NCBIfam" id="TIGR02937">
    <property type="entry name" value="sigma70-ECF"/>
    <property type="match status" value="1"/>
</dbReference>
<keyword evidence="8" id="KW-1185">Reference proteome</keyword>
<dbReference type="InterPro" id="IPR036388">
    <property type="entry name" value="WH-like_DNA-bd_sf"/>
</dbReference>
<evidence type="ECO:0000256" key="4">
    <source>
        <dbReference type="ARBA" id="ARBA00023163"/>
    </source>
</evidence>
<dbReference type="EMBL" id="BNBE01000001">
    <property type="protein sequence ID" value="GHF90351.1"/>
    <property type="molecule type" value="Genomic_DNA"/>
</dbReference>